<proteinExistence type="predicted"/>
<organism evidence="1 2">
    <name type="scientific">Belliella filtrata</name>
    <dbReference type="NCBI Taxonomy" id="2923435"/>
    <lineage>
        <taxon>Bacteria</taxon>
        <taxon>Pseudomonadati</taxon>
        <taxon>Bacteroidota</taxon>
        <taxon>Cytophagia</taxon>
        <taxon>Cytophagales</taxon>
        <taxon>Cyclobacteriaceae</taxon>
        <taxon>Belliella</taxon>
    </lineage>
</organism>
<evidence type="ECO:0000313" key="1">
    <source>
        <dbReference type="EMBL" id="MCH7411155.1"/>
    </source>
</evidence>
<dbReference type="EMBL" id="JAKZGP010000061">
    <property type="protein sequence ID" value="MCH7411155.1"/>
    <property type="molecule type" value="Genomic_DNA"/>
</dbReference>
<accession>A0ABS9V419</accession>
<name>A0ABS9V419_9BACT</name>
<comment type="caution">
    <text evidence="1">The sequence shown here is derived from an EMBL/GenBank/DDBJ whole genome shotgun (WGS) entry which is preliminary data.</text>
</comment>
<keyword evidence="2" id="KW-1185">Reference proteome</keyword>
<dbReference type="InterPro" id="IPR053745">
    <property type="entry name" value="Viral_Tail_Comp_sf"/>
</dbReference>
<evidence type="ECO:0000313" key="2">
    <source>
        <dbReference type="Proteomes" id="UP001165489"/>
    </source>
</evidence>
<protein>
    <submittedName>
        <fullName evidence="1">DUF3168 domain-containing protein</fullName>
    </submittedName>
</protein>
<dbReference type="InterPro" id="IPR021508">
    <property type="entry name" value="Gp17-like"/>
</dbReference>
<reference evidence="1" key="1">
    <citation type="submission" date="2022-03" db="EMBL/GenBank/DDBJ databases">
        <title>De novo assembled genomes of Belliella spp. (Cyclobacteriaceae) strains.</title>
        <authorList>
            <person name="Szabo A."/>
            <person name="Korponai K."/>
            <person name="Felfoldi T."/>
        </authorList>
    </citation>
    <scope>NUCLEOTIDE SEQUENCE</scope>
    <source>
        <strain evidence="1">DSM 111904</strain>
    </source>
</reference>
<gene>
    <name evidence="1" type="ORF">MM239_17285</name>
</gene>
<dbReference type="Gene3D" id="3.30.2000.30">
    <property type="match status" value="1"/>
</dbReference>
<dbReference type="Proteomes" id="UP001165489">
    <property type="component" value="Unassembled WGS sequence"/>
</dbReference>
<dbReference type="RefSeq" id="WP_241349508.1">
    <property type="nucleotide sequence ID" value="NZ_JAKZGP010000061.1"/>
</dbReference>
<sequence>MKVEEIIFSILSSDSDIAGIVSDNIFPLRAAQGKQVPFITYISTNIEPNSGKNEKSVHDTYLIDIDIFSDGFAQIATLVDLVRNCFEAVTFTSESILCDFDFLTIKEDYKNDAQLYNKTVSIIAHYKK</sequence>
<dbReference type="Pfam" id="PF11367">
    <property type="entry name" value="Tail_completion_gp17"/>
    <property type="match status" value="1"/>
</dbReference>